<evidence type="ECO:0000313" key="3">
    <source>
        <dbReference type="Proteomes" id="UP000076154"/>
    </source>
</evidence>
<keyword evidence="1" id="KW-0175">Coiled coil</keyword>
<name>A0A369JRE2_HYPMA</name>
<evidence type="ECO:0000313" key="2">
    <source>
        <dbReference type="EMBL" id="RDB24841.1"/>
    </source>
</evidence>
<dbReference type="InParanoid" id="A0A369JRE2"/>
<accession>A0A369JRE2</accession>
<reference evidence="2" key="1">
    <citation type="submission" date="2018-04" db="EMBL/GenBank/DDBJ databases">
        <title>Whole genome sequencing of Hypsizygus marmoreus.</title>
        <authorList>
            <person name="Choi I.-G."/>
            <person name="Min B."/>
            <person name="Kim J.-G."/>
            <person name="Kim S."/>
            <person name="Oh Y.-L."/>
            <person name="Kong W.-S."/>
            <person name="Park H."/>
            <person name="Jeong J."/>
            <person name="Song E.-S."/>
        </authorList>
    </citation>
    <scope>NUCLEOTIDE SEQUENCE [LARGE SCALE GENOMIC DNA]</scope>
    <source>
        <strain evidence="2">51987-8</strain>
    </source>
</reference>
<feature type="coiled-coil region" evidence="1">
    <location>
        <begin position="57"/>
        <end position="147"/>
    </location>
</feature>
<comment type="caution">
    <text evidence="2">The sequence shown here is derived from an EMBL/GenBank/DDBJ whole genome shotgun (WGS) entry which is preliminary data.</text>
</comment>
<proteinExistence type="predicted"/>
<evidence type="ECO:0000256" key="1">
    <source>
        <dbReference type="SAM" id="Coils"/>
    </source>
</evidence>
<organism evidence="2 3">
    <name type="scientific">Hypsizygus marmoreus</name>
    <name type="common">White beech mushroom</name>
    <name type="synonym">Agaricus marmoreus</name>
    <dbReference type="NCBI Taxonomy" id="39966"/>
    <lineage>
        <taxon>Eukaryota</taxon>
        <taxon>Fungi</taxon>
        <taxon>Dikarya</taxon>
        <taxon>Basidiomycota</taxon>
        <taxon>Agaricomycotina</taxon>
        <taxon>Agaricomycetes</taxon>
        <taxon>Agaricomycetidae</taxon>
        <taxon>Agaricales</taxon>
        <taxon>Tricholomatineae</taxon>
        <taxon>Lyophyllaceae</taxon>
        <taxon>Hypsizygus</taxon>
    </lineage>
</organism>
<gene>
    <name evidence="2" type="ORF">Hypma_007799</name>
</gene>
<dbReference type="Proteomes" id="UP000076154">
    <property type="component" value="Unassembled WGS sequence"/>
</dbReference>
<keyword evidence="3" id="KW-1185">Reference proteome</keyword>
<dbReference type="EMBL" id="LUEZ02000041">
    <property type="protein sequence ID" value="RDB24841.1"/>
    <property type="molecule type" value="Genomic_DNA"/>
</dbReference>
<dbReference type="AlphaFoldDB" id="A0A369JRE2"/>
<protein>
    <submittedName>
        <fullName evidence="2">Uncharacterized protein</fullName>
    </submittedName>
</protein>
<sequence length="147" mass="17465">MVRGPTRKNPKLRLFKRSSWPLIPPLNIPQLQPELYLSTIGFHGQDKDYGPVTKRALKNYRAKKRKLVLEVEKVEEQVVAAMKRTDEVRGRWQKAKLEQERRYQALEQLRTDCTDLDLRLEDLKDQIQDMTEEAEDMEGDLERWNDD</sequence>